<evidence type="ECO:0000313" key="2">
    <source>
        <dbReference type="EMBL" id="GCB88004.1"/>
    </source>
</evidence>
<reference evidence="2 3" key="1">
    <citation type="journal article" date="2019" name="Microbiol. Resour. Announc.">
        <title>Draft Genome Sequence of the Most Traditional epsilon-Poly-l-Lysine Producer, Streptomyces albulus NBRC14147.</title>
        <authorList>
            <person name="Yamanaka K."/>
            <person name="Hamano Y."/>
        </authorList>
    </citation>
    <scope>NUCLEOTIDE SEQUENCE [LARGE SCALE GENOMIC DNA]</scope>
    <source>
        <strain evidence="2 3">NBRC 14147</strain>
    </source>
</reference>
<protein>
    <recommendedName>
        <fullName evidence="4">SprT-like domain-containing protein</fullName>
    </recommendedName>
</protein>
<evidence type="ECO:0008006" key="4">
    <source>
        <dbReference type="Google" id="ProtNLM"/>
    </source>
</evidence>
<dbReference type="RefSeq" id="WP_016571967.1">
    <property type="nucleotide sequence ID" value="NC_006571.1"/>
</dbReference>
<sequence length="289" mass="30551">MTEATTSAAGIPAQAQPAEPHAAGEHGSRTIAALEAAWAAIRAAHRDVPHVVMITGTGRSARSIKWGHFGADMWTLKGAGRRKAPELFAGGELLALGGRRTMQTLLHEAAHAVAHVRRIADTSSDGRYHNRRFVAVAEELGLAGPAASVPVNGWNECTITDATAAKYAAAIEALDQAQLPYLHDPLALLIGGADPGTATAGEDGEDEDEDQDPQEGPVRPKKKRGNTRFLITCQCTEEGKDGELQPARRIQISRKAWMAGGEDGGLHCHACASPFTPAEPIDPDGEEDD</sequence>
<gene>
    <name evidence="2" type="ORF">SALB_00673</name>
</gene>
<dbReference type="EMBL" id="BHXC01000005">
    <property type="protein sequence ID" value="GCB88004.1"/>
    <property type="molecule type" value="Genomic_DNA"/>
</dbReference>
<dbReference type="AlphaFoldDB" id="A0A401QRK3"/>
<evidence type="ECO:0000313" key="3">
    <source>
        <dbReference type="Proteomes" id="UP000288351"/>
    </source>
</evidence>
<comment type="caution">
    <text evidence="2">The sequence shown here is derived from an EMBL/GenBank/DDBJ whole genome shotgun (WGS) entry which is preliminary data.</text>
</comment>
<feature type="compositionally biased region" description="Acidic residues" evidence="1">
    <location>
        <begin position="202"/>
        <end position="213"/>
    </location>
</feature>
<feature type="region of interest" description="Disordered" evidence="1">
    <location>
        <begin position="1"/>
        <end position="28"/>
    </location>
</feature>
<proteinExistence type="predicted"/>
<name>A0A401QRK3_STRNR</name>
<accession>A0A401QRK3</accession>
<organism evidence="2 3">
    <name type="scientific">Streptomyces noursei</name>
    <name type="common">Streptomyces albulus</name>
    <dbReference type="NCBI Taxonomy" id="1971"/>
    <lineage>
        <taxon>Bacteria</taxon>
        <taxon>Bacillati</taxon>
        <taxon>Actinomycetota</taxon>
        <taxon>Actinomycetes</taxon>
        <taxon>Kitasatosporales</taxon>
        <taxon>Streptomycetaceae</taxon>
        <taxon>Streptomyces</taxon>
    </lineage>
</organism>
<evidence type="ECO:0000256" key="1">
    <source>
        <dbReference type="SAM" id="MobiDB-lite"/>
    </source>
</evidence>
<dbReference type="Proteomes" id="UP000288351">
    <property type="component" value="Unassembled WGS sequence"/>
</dbReference>
<feature type="region of interest" description="Disordered" evidence="1">
    <location>
        <begin position="193"/>
        <end position="223"/>
    </location>
</feature>